<dbReference type="RefSeq" id="WP_377712095.1">
    <property type="nucleotide sequence ID" value="NZ_JBHSMP010000016.1"/>
</dbReference>
<dbReference type="SUPFAM" id="SSF46626">
    <property type="entry name" value="Cytochrome c"/>
    <property type="match status" value="1"/>
</dbReference>
<proteinExistence type="predicted"/>
<dbReference type="Proteomes" id="UP001596103">
    <property type="component" value="Unassembled WGS sequence"/>
</dbReference>
<reference evidence="3" key="1">
    <citation type="journal article" date="2019" name="Int. J. Syst. Evol. Microbiol.">
        <title>The Global Catalogue of Microorganisms (GCM) 10K type strain sequencing project: providing services to taxonomists for standard genome sequencing and annotation.</title>
        <authorList>
            <consortium name="The Broad Institute Genomics Platform"/>
            <consortium name="The Broad Institute Genome Sequencing Center for Infectious Disease"/>
            <person name="Wu L."/>
            <person name="Ma J."/>
        </authorList>
    </citation>
    <scope>NUCLEOTIDE SEQUENCE [LARGE SCALE GENOMIC DNA]</scope>
    <source>
        <strain evidence="3">CCUG 56042</strain>
    </source>
</reference>
<evidence type="ECO:0000313" key="2">
    <source>
        <dbReference type="EMBL" id="MFC5429788.1"/>
    </source>
</evidence>
<sequence>MFCHTMDAAFLAPSFRQIAERYRKTPDASAMLEQKLLIGGRAHWGDTPMPPPEQRGGPLSRDDTHTLVQWVLSQ</sequence>
<dbReference type="EMBL" id="JBHSMP010000016">
    <property type="protein sequence ID" value="MFC5429788.1"/>
    <property type="molecule type" value="Genomic_DNA"/>
</dbReference>
<comment type="caution">
    <text evidence="2">The sequence shown here is derived from an EMBL/GenBank/DDBJ whole genome shotgun (WGS) entry which is preliminary data.</text>
</comment>
<feature type="region of interest" description="Disordered" evidence="1">
    <location>
        <begin position="41"/>
        <end position="63"/>
    </location>
</feature>
<dbReference type="InterPro" id="IPR036909">
    <property type="entry name" value="Cyt_c-like_dom_sf"/>
</dbReference>
<accession>A0ABW0J9M7</accession>
<keyword evidence="3" id="KW-1185">Reference proteome</keyword>
<dbReference type="Gene3D" id="1.10.760.10">
    <property type="entry name" value="Cytochrome c-like domain"/>
    <property type="match status" value="1"/>
</dbReference>
<protein>
    <submittedName>
        <fullName evidence="2">C-type cytochrome</fullName>
    </submittedName>
</protein>
<evidence type="ECO:0000313" key="3">
    <source>
        <dbReference type="Proteomes" id="UP001596103"/>
    </source>
</evidence>
<name>A0ABW0J9M7_9BURK</name>
<evidence type="ECO:0000256" key="1">
    <source>
        <dbReference type="SAM" id="MobiDB-lite"/>
    </source>
</evidence>
<gene>
    <name evidence="2" type="ORF">ACFPTO_13415</name>
</gene>
<organism evidence="2 3">
    <name type="scientific">Paraburkholderia denitrificans</name>
    <dbReference type="NCBI Taxonomy" id="694025"/>
    <lineage>
        <taxon>Bacteria</taxon>
        <taxon>Pseudomonadati</taxon>
        <taxon>Pseudomonadota</taxon>
        <taxon>Betaproteobacteria</taxon>
        <taxon>Burkholderiales</taxon>
        <taxon>Burkholderiaceae</taxon>
        <taxon>Paraburkholderia</taxon>
    </lineage>
</organism>